<evidence type="ECO:0000313" key="9">
    <source>
        <dbReference type="EMBL" id="VYS99456.1"/>
    </source>
</evidence>
<evidence type="ECO:0000256" key="3">
    <source>
        <dbReference type="ARBA" id="ARBA00023125"/>
    </source>
</evidence>
<dbReference type="GO" id="GO:0043565">
    <property type="term" value="F:sequence-specific DNA binding"/>
    <property type="evidence" value="ECO:0007669"/>
    <property type="project" value="InterPro"/>
</dbReference>
<keyword evidence="4" id="KW-0804">Transcription</keyword>
<dbReference type="PANTHER" id="PTHR43280">
    <property type="entry name" value="ARAC-FAMILY TRANSCRIPTIONAL REGULATOR"/>
    <property type="match status" value="1"/>
</dbReference>
<feature type="domain" description="HTH araC/xylS-type" evidence="7">
    <location>
        <begin position="446"/>
        <end position="544"/>
    </location>
</feature>
<sequence length="549" mass="64056">MYQVLLVDDEPLILTGIQSMINWEDYDCVITDKASNGKQALEKMEKSMPDIVITDIKMPVMTGIEFMQECRDRGYDTVFILLTNLEEFSLAKSALALGAADYLVKMEMTQEMMGNSLKRATEMCNQKRILTDKIPHREFHPKDVKQTATGFFRDILEKAGNLSDEFRKKWQEPVEKMELEQLYENGVLMWIRPYKDRDLFENVSEDDRKEMLDYAQSLMEQFMNRIHSGCCTLVWKRMGILAILPGQNRTEKYYRDTGKKICNILEDYFGCQTLVAISAPMEDIWGGSKRALSQIKKIQEFYYYHSNEPVVLVSDVEAHFWEERHARHDTFDISFLKKDLRQALVQQDKEKVNSVFEELSALFTEFHPAREQVVNACANLYYFFLSYVEEDALIKEEMPYPSVVMEILLECFTLKAHTRWLLKFGSWVGNTMENFHRGSKTDKIVEAAKEYVRENYGEKLTLAAIASKIGISQGYLSSVFKKQTGGNLNDYINQMKIEKAKELLEKHEYMMYEISDMLGFENPYYFSKVFKKLTGITPSEYEMHRAAQN</sequence>
<evidence type="ECO:0000256" key="1">
    <source>
        <dbReference type="ARBA" id="ARBA00018672"/>
    </source>
</evidence>
<dbReference type="InterPro" id="IPR020449">
    <property type="entry name" value="Tscrpt_reg_AraC-type_HTH"/>
</dbReference>
<evidence type="ECO:0000256" key="4">
    <source>
        <dbReference type="ARBA" id="ARBA00023163"/>
    </source>
</evidence>
<dbReference type="InterPro" id="IPR018060">
    <property type="entry name" value="HTH_AraC"/>
</dbReference>
<dbReference type="InterPro" id="IPR001789">
    <property type="entry name" value="Sig_transdc_resp-reg_receiver"/>
</dbReference>
<reference evidence="9" key="1">
    <citation type="submission" date="2019-11" db="EMBL/GenBank/DDBJ databases">
        <authorList>
            <person name="Feng L."/>
        </authorList>
    </citation>
    <scope>NUCLEOTIDE SEQUENCE</scope>
    <source>
        <strain evidence="9">BhanseniiLFYP23</strain>
    </source>
</reference>
<keyword evidence="6" id="KW-0597">Phosphoprotein</keyword>
<evidence type="ECO:0000259" key="8">
    <source>
        <dbReference type="PROSITE" id="PS50110"/>
    </source>
</evidence>
<accession>A0A6N2T218</accession>
<proteinExistence type="predicted"/>
<dbReference type="Pfam" id="PF00072">
    <property type="entry name" value="Response_reg"/>
    <property type="match status" value="1"/>
</dbReference>
<dbReference type="InterPro" id="IPR018062">
    <property type="entry name" value="HTH_AraC-typ_CS"/>
</dbReference>
<dbReference type="GO" id="GO:0000160">
    <property type="term" value="P:phosphorelay signal transduction system"/>
    <property type="evidence" value="ECO:0007669"/>
    <property type="project" value="InterPro"/>
</dbReference>
<dbReference type="SMART" id="SM00448">
    <property type="entry name" value="REC"/>
    <property type="match status" value="1"/>
</dbReference>
<evidence type="ECO:0000256" key="5">
    <source>
        <dbReference type="ARBA" id="ARBA00024867"/>
    </source>
</evidence>
<keyword evidence="3" id="KW-0238">DNA-binding</keyword>
<evidence type="ECO:0000259" key="7">
    <source>
        <dbReference type="PROSITE" id="PS01124"/>
    </source>
</evidence>
<dbReference type="RefSeq" id="WP_004220922.1">
    <property type="nucleotide sequence ID" value="NZ_CACRSY010000009.1"/>
</dbReference>
<dbReference type="EMBL" id="CACRSY010000009">
    <property type="protein sequence ID" value="VYS99456.1"/>
    <property type="molecule type" value="Genomic_DNA"/>
</dbReference>
<dbReference type="Gene3D" id="3.40.50.2300">
    <property type="match status" value="1"/>
</dbReference>
<dbReference type="PROSITE" id="PS01124">
    <property type="entry name" value="HTH_ARAC_FAMILY_2"/>
    <property type="match status" value="1"/>
</dbReference>
<dbReference type="SMART" id="SM00342">
    <property type="entry name" value="HTH_ARAC"/>
    <property type="match status" value="1"/>
</dbReference>
<dbReference type="SUPFAM" id="SSF52172">
    <property type="entry name" value="CheY-like"/>
    <property type="match status" value="1"/>
</dbReference>
<organism evidence="9">
    <name type="scientific">Blautia hansenii</name>
    <name type="common">Ruminococcus hansenii</name>
    <dbReference type="NCBI Taxonomy" id="1322"/>
    <lineage>
        <taxon>Bacteria</taxon>
        <taxon>Bacillati</taxon>
        <taxon>Bacillota</taxon>
        <taxon>Clostridia</taxon>
        <taxon>Lachnospirales</taxon>
        <taxon>Lachnospiraceae</taxon>
        <taxon>Blautia</taxon>
    </lineage>
</organism>
<dbReference type="Gene3D" id="1.10.10.60">
    <property type="entry name" value="Homeodomain-like"/>
    <property type="match status" value="2"/>
</dbReference>
<dbReference type="GO" id="GO:0003700">
    <property type="term" value="F:DNA-binding transcription factor activity"/>
    <property type="evidence" value="ECO:0007669"/>
    <property type="project" value="InterPro"/>
</dbReference>
<dbReference type="InterPro" id="IPR009057">
    <property type="entry name" value="Homeodomain-like_sf"/>
</dbReference>
<protein>
    <recommendedName>
        <fullName evidence="1">Stage 0 sporulation protein A homolog</fullName>
    </recommendedName>
</protein>
<dbReference type="InterPro" id="IPR011006">
    <property type="entry name" value="CheY-like_superfamily"/>
</dbReference>
<dbReference type="AlphaFoldDB" id="A0A6N2T218"/>
<dbReference type="Pfam" id="PF12833">
    <property type="entry name" value="HTH_18"/>
    <property type="match status" value="1"/>
</dbReference>
<dbReference type="PROSITE" id="PS50110">
    <property type="entry name" value="RESPONSE_REGULATORY"/>
    <property type="match status" value="1"/>
</dbReference>
<dbReference type="CDD" id="cd17536">
    <property type="entry name" value="REC_YesN-like"/>
    <property type="match status" value="1"/>
</dbReference>
<dbReference type="PROSITE" id="PS00041">
    <property type="entry name" value="HTH_ARAC_FAMILY_1"/>
    <property type="match status" value="1"/>
</dbReference>
<evidence type="ECO:0000256" key="2">
    <source>
        <dbReference type="ARBA" id="ARBA00023015"/>
    </source>
</evidence>
<keyword evidence="2" id="KW-0805">Transcription regulation</keyword>
<feature type="modified residue" description="4-aspartylphosphate" evidence="6">
    <location>
        <position position="55"/>
    </location>
</feature>
<name>A0A6N2T218_BLAHA</name>
<gene>
    <name evidence="9" type="primary">btr_2</name>
    <name evidence="9" type="ORF">BHLFYP23_02382</name>
</gene>
<dbReference type="SUPFAM" id="SSF46689">
    <property type="entry name" value="Homeodomain-like"/>
    <property type="match status" value="2"/>
</dbReference>
<dbReference type="PRINTS" id="PR00032">
    <property type="entry name" value="HTHARAC"/>
</dbReference>
<evidence type="ECO:0000256" key="6">
    <source>
        <dbReference type="PROSITE-ProRule" id="PRU00169"/>
    </source>
</evidence>
<comment type="function">
    <text evidence="5">May play the central regulatory role in sporulation. It may be an element of the effector pathway responsible for the activation of sporulation genes in response to nutritional stress. Spo0A may act in concert with spo0H (a sigma factor) to control the expression of some genes that are critical to the sporulation process.</text>
</comment>
<dbReference type="PANTHER" id="PTHR43280:SF2">
    <property type="entry name" value="HTH-TYPE TRANSCRIPTIONAL REGULATOR EXSA"/>
    <property type="match status" value="1"/>
</dbReference>
<feature type="domain" description="Response regulatory" evidence="8">
    <location>
        <begin position="3"/>
        <end position="120"/>
    </location>
</feature>